<dbReference type="KEGG" id="smo:SELMODRAFT_85925"/>
<accession>D8R501</accession>
<dbReference type="PANTHER" id="PTHR12684">
    <property type="entry name" value="PUTATIVE PHOSPHOTRANSFERASE"/>
    <property type="match status" value="1"/>
</dbReference>
<dbReference type="Gene3D" id="1.10.10.970">
    <property type="entry name" value="RNA 2'-phosphotransferase, Tpt1/KptA family, N-terminal domain"/>
    <property type="match status" value="1"/>
</dbReference>
<dbReference type="eggNOG" id="KOG2278">
    <property type="taxonomic scope" value="Eukaryota"/>
</dbReference>
<evidence type="ECO:0000313" key="8">
    <source>
        <dbReference type="EMBL" id="EFJ32757.1"/>
    </source>
</evidence>
<dbReference type="SUPFAM" id="SSF56399">
    <property type="entry name" value="ADP-ribosylation"/>
    <property type="match status" value="1"/>
</dbReference>
<keyword evidence="9" id="KW-1185">Reference proteome</keyword>
<evidence type="ECO:0000256" key="6">
    <source>
        <dbReference type="ARBA" id="ARBA00047949"/>
    </source>
</evidence>
<dbReference type="OrthoDB" id="419694at2759"/>
<dbReference type="GO" id="GO:0000215">
    <property type="term" value="F:tRNA 2'-phosphotransferase activity"/>
    <property type="evidence" value="ECO:0000318"/>
    <property type="project" value="GO_Central"/>
</dbReference>
<keyword evidence="5" id="KW-0520">NAD</keyword>
<comment type="similarity">
    <text evidence="2">Belongs to the KptA/TPT1 family.</text>
</comment>
<organism evidence="9">
    <name type="scientific">Selaginella moellendorffii</name>
    <name type="common">Spikemoss</name>
    <dbReference type="NCBI Taxonomy" id="88036"/>
    <lineage>
        <taxon>Eukaryota</taxon>
        <taxon>Viridiplantae</taxon>
        <taxon>Streptophyta</taxon>
        <taxon>Embryophyta</taxon>
        <taxon>Tracheophyta</taxon>
        <taxon>Lycopodiopsida</taxon>
        <taxon>Selaginellales</taxon>
        <taxon>Selaginellaceae</taxon>
        <taxon>Selaginella</taxon>
    </lineage>
</organism>
<dbReference type="Proteomes" id="UP000001514">
    <property type="component" value="Unassembled WGS sequence"/>
</dbReference>
<protein>
    <recommendedName>
        <fullName evidence="3">2'-phosphotransferase</fullName>
        <ecNumber evidence="3">2.7.1.160</ecNumber>
    </recommendedName>
</protein>
<feature type="compositionally biased region" description="Basic and acidic residues" evidence="7">
    <location>
        <begin position="1"/>
        <end position="24"/>
    </location>
</feature>
<dbReference type="FunCoup" id="D8R501">
    <property type="interactions" value="1867"/>
</dbReference>
<proteinExistence type="inferred from homology"/>
<evidence type="ECO:0000256" key="2">
    <source>
        <dbReference type="ARBA" id="ARBA00009836"/>
    </source>
</evidence>
<dbReference type="InterPro" id="IPR042080">
    <property type="entry name" value="RNA_2'-PTrans_N"/>
</dbReference>
<dbReference type="Gramene" id="EFJ32757">
    <property type="protein sequence ID" value="EFJ32757"/>
    <property type="gene ID" value="SELMODRAFT_85925"/>
</dbReference>
<dbReference type="GO" id="GO:0006388">
    <property type="term" value="P:tRNA splicing, via endonucleolytic cleavage and ligation"/>
    <property type="evidence" value="ECO:0000318"/>
    <property type="project" value="GO_Central"/>
</dbReference>
<dbReference type="AlphaFoldDB" id="D8R501"/>
<sequence length="245" mass="26995">MNVLKQQERDSDHQTGETKMKGHQVEGSGRINALGRALTKILRHRAAELNLEMRSDGFCKVADLLRLDFTTRSKVPLSAHTVEEVLQAVEQNSKERLATMVDESGELLIRANQGHTLLDAVCSDDLLEEISIDDNMLAVCVHGTFKHALPGILRDGLKTMGRKHVHFAAGLPGAGEVVSGMRGSCDALVFVNAARAMADGMKFYVSKNGVVLTEGFEQCVPAKYFDKIVEWPSNVLLHDREEITE</sequence>
<evidence type="ECO:0000256" key="3">
    <source>
        <dbReference type="ARBA" id="ARBA00012007"/>
    </source>
</evidence>
<keyword evidence="4" id="KW-0808">Transferase</keyword>
<name>D8R501_SELML</name>
<evidence type="ECO:0000256" key="5">
    <source>
        <dbReference type="ARBA" id="ARBA00023027"/>
    </source>
</evidence>
<dbReference type="EMBL" id="GL377572">
    <property type="protein sequence ID" value="EFJ32757.1"/>
    <property type="molecule type" value="Genomic_DNA"/>
</dbReference>
<comment type="function">
    <text evidence="1">Catalyzes the last step of tRNA splicing, the transfer of the splice junction 2'-phosphate from ligated tRNA to NAD to produce ADP-ribose 1''-2'' cyclic phosphate.</text>
</comment>
<dbReference type="Gene3D" id="3.20.170.30">
    <property type="match status" value="1"/>
</dbReference>
<reference evidence="8 9" key="1">
    <citation type="journal article" date="2011" name="Science">
        <title>The Selaginella genome identifies genetic changes associated with the evolution of vascular plants.</title>
        <authorList>
            <person name="Banks J.A."/>
            <person name="Nishiyama T."/>
            <person name="Hasebe M."/>
            <person name="Bowman J.L."/>
            <person name="Gribskov M."/>
            <person name="dePamphilis C."/>
            <person name="Albert V.A."/>
            <person name="Aono N."/>
            <person name="Aoyama T."/>
            <person name="Ambrose B.A."/>
            <person name="Ashton N.W."/>
            <person name="Axtell M.J."/>
            <person name="Barker E."/>
            <person name="Barker M.S."/>
            <person name="Bennetzen J.L."/>
            <person name="Bonawitz N.D."/>
            <person name="Chapple C."/>
            <person name="Cheng C."/>
            <person name="Correa L.G."/>
            <person name="Dacre M."/>
            <person name="DeBarry J."/>
            <person name="Dreyer I."/>
            <person name="Elias M."/>
            <person name="Engstrom E.M."/>
            <person name="Estelle M."/>
            <person name="Feng L."/>
            <person name="Finet C."/>
            <person name="Floyd S.K."/>
            <person name="Frommer W.B."/>
            <person name="Fujita T."/>
            <person name="Gramzow L."/>
            <person name="Gutensohn M."/>
            <person name="Harholt J."/>
            <person name="Hattori M."/>
            <person name="Heyl A."/>
            <person name="Hirai T."/>
            <person name="Hiwatashi Y."/>
            <person name="Ishikawa M."/>
            <person name="Iwata M."/>
            <person name="Karol K.G."/>
            <person name="Koehler B."/>
            <person name="Kolukisaoglu U."/>
            <person name="Kubo M."/>
            <person name="Kurata T."/>
            <person name="Lalonde S."/>
            <person name="Li K."/>
            <person name="Li Y."/>
            <person name="Litt A."/>
            <person name="Lyons E."/>
            <person name="Manning G."/>
            <person name="Maruyama T."/>
            <person name="Michael T.P."/>
            <person name="Mikami K."/>
            <person name="Miyazaki S."/>
            <person name="Morinaga S."/>
            <person name="Murata T."/>
            <person name="Mueller-Roeber B."/>
            <person name="Nelson D.R."/>
            <person name="Obara M."/>
            <person name="Oguri Y."/>
            <person name="Olmstead R.G."/>
            <person name="Onodera N."/>
            <person name="Petersen B.L."/>
            <person name="Pils B."/>
            <person name="Prigge M."/>
            <person name="Rensing S.A."/>
            <person name="Riano-Pachon D.M."/>
            <person name="Roberts A.W."/>
            <person name="Sato Y."/>
            <person name="Scheller H.V."/>
            <person name="Schulz B."/>
            <person name="Schulz C."/>
            <person name="Shakirov E.V."/>
            <person name="Shibagaki N."/>
            <person name="Shinohara N."/>
            <person name="Shippen D.E."/>
            <person name="Soerensen I."/>
            <person name="Sotooka R."/>
            <person name="Sugimoto N."/>
            <person name="Sugita M."/>
            <person name="Sumikawa N."/>
            <person name="Tanurdzic M."/>
            <person name="Theissen G."/>
            <person name="Ulvskov P."/>
            <person name="Wakazuki S."/>
            <person name="Weng J.K."/>
            <person name="Willats W.W."/>
            <person name="Wipf D."/>
            <person name="Wolf P.G."/>
            <person name="Yang L."/>
            <person name="Zimmer A.D."/>
            <person name="Zhu Q."/>
            <person name="Mitros T."/>
            <person name="Hellsten U."/>
            <person name="Loque D."/>
            <person name="Otillar R."/>
            <person name="Salamov A."/>
            <person name="Schmutz J."/>
            <person name="Shapiro H."/>
            <person name="Lindquist E."/>
            <person name="Lucas S."/>
            <person name="Rokhsar D."/>
            <person name="Grigoriev I.V."/>
        </authorList>
    </citation>
    <scope>NUCLEOTIDE SEQUENCE [LARGE SCALE GENOMIC DNA]</scope>
</reference>
<dbReference type="HOGENOM" id="CLU_052998_2_1_1"/>
<dbReference type="Pfam" id="PF01885">
    <property type="entry name" value="PTS_2-RNA"/>
    <property type="match status" value="1"/>
</dbReference>
<dbReference type="InParanoid" id="D8R501"/>
<evidence type="ECO:0000256" key="1">
    <source>
        <dbReference type="ARBA" id="ARBA00003343"/>
    </source>
</evidence>
<evidence type="ECO:0000256" key="4">
    <source>
        <dbReference type="ARBA" id="ARBA00022679"/>
    </source>
</evidence>
<dbReference type="EC" id="2.7.1.160" evidence="3"/>
<evidence type="ECO:0000313" key="9">
    <source>
        <dbReference type="Proteomes" id="UP000001514"/>
    </source>
</evidence>
<comment type="catalytic activity">
    <reaction evidence="6">
        <text>2'-phospho-[ligated tRNA] + NAD(+) = mature tRNA + ADP-alpha-D-ribose 1'',2''-cyclic phosphate + nicotinamide</text>
        <dbReference type="Rhea" id="RHEA:23324"/>
        <dbReference type="Rhea" id="RHEA-COMP:11106"/>
        <dbReference type="Rhea" id="RHEA-COMP:11107"/>
        <dbReference type="ChEBI" id="CHEBI:17154"/>
        <dbReference type="ChEBI" id="CHEBI:57540"/>
        <dbReference type="ChEBI" id="CHEBI:76596"/>
        <dbReference type="ChEBI" id="CHEBI:82883"/>
        <dbReference type="ChEBI" id="CHEBI:85027"/>
        <dbReference type="EC" id="2.7.1.160"/>
    </reaction>
</comment>
<dbReference type="OMA" id="EGKHACF"/>
<dbReference type="InterPro" id="IPR042081">
    <property type="entry name" value="RNA_2'-PTrans_C"/>
</dbReference>
<dbReference type="InterPro" id="IPR002745">
    <property type="entry name" value="Ptrans_KptA/Tpt1"/>
</dbReference>
<feature type="region of interest" description="Disordered" evidence="7">
    <location>
        <begin position="1"/>
        <end position="28"/>
    </location>
</feature>
<dbReference type="PANTHER" id="PTHR12684:SF2">
    <property type="entry name" value="TRNA 2'-PHOSPHOTRANSFERASE 1"/>
    <property type="match status" value="1"/>
</dbReference>
<evidence type="ECO:0000256" key="7">
    <source>
        <dbReference type="SAM" id="MobiDB-lite"/>
    </source>
</evidence>
<gene>
    <name evidence="8" type="ORF">SELMODRAFT_85925</name>
</gene>